<evidence type="ECO:0000313" key="3">
    <source>
        <dbReference type="Proteomes" id="UP000683424"/>
    </source>
</evidence>
<accession>A0A8F3BEJ8</accession>
<dbReference type="Proteomes" id="UP000683424">
    <property type="component" value="Segment"/>
</dbReference>
<feature type="compositionally biased region" description="Low complexity" evidence="1">
    <location>
        <begin position="110"/>
        <end position="122"/>
    </location>
</feature>
<dbReference type="EMBL" id="MW009675">
    <property type="protein sequence ID" value="QWX10266.1"/>
    <property type="molecule type" value="Genomic_DNA"/>
</dbReference>
<evidence type="ECO:0000256" key="1">
    <source>
        <dbReference type="SAM" id="MobiDB-lite"/>
    </source>
</evidence>
<keyword evidence="3" id="KW-1185">Reference proteome</keyword>
<organism evidence="2 3">
    <name type="scientific">Vibrio phage vB_VpP_BT-1011</name>
    <dbReference type="NCBI Taxonomy" id="2799672"/>
    <lineage>
        <taxon>Viruses</taxon>
        <taxon>Duplodnaviria</taxon>
        <taxon>Heunggongvirae</taxon>
        <taxon>Uroviricota</taxon>
        <taxon>Caudoviricetes</taxon>
        <taxon>Tieomvirus</taxon>
        <taxon>Tieomvirus BT1011</taxon>
    </lineage>
</organism>
<gene>
    <name evidence="2" type="ORF">vBVpPBT1011_0067</name>
</gene>
<feature type="region of interest" description="Disordered" evidence="1">
    <location>
        <begin position="93"/>
        <end position="122"/>
    </location>
</feature>
<feature type="compositionally biased region" description="Basic and acidic residues" evidence="1">
    <location>
        <begin position="93"/>
        <end position="107"/>
    </location>
</feature>
<protein>
    <submittedName>
        <fullName evidence="2">Uncharacterized protein</fullName>
    </submittedName>
</protein>
<reference evidence="2" key="1">
    <citation type="submission" date="2020-09" db="EMBL/GenBank/DDBJ databases">
        <authorList>
            <person name="Gao C."/>
            <person name="Qiu Z."/>
        </authorList>
    </citation>
    <scope>NUCLEOTIDE SEQUENCE</scope>
</reference>
<evidence type="ECO:0000313" key="2">
    <source>
        <dbReference type="EMBL" id="QWX10266.1"/>
    </source>
</evidence>
<name>A0A8F3BEJ8_9CAUD</name>
<proteinExistence type="predicted"/>
<sequence>MANTKIYSMASNDVVVATYKPKKDGEVSENKMAKSIIIKGKANVRDPKTLQTPKWAVTDVSAEELKVLEANPSFKRKVDAGYIVVGKEPTDFKKDKSAQMTEGDVKVKNAKATAKTNGEGEE</sequence>